<dbReference type="Pfam" id="PF01553">
    <property type="entry name" value="Acyltransferase"/>
    <property type="match status" value="1"/>
</dbReference>
<evidence type="ECO:0000313" key="16">
    <source>
        <dbReference type="EMBL" id="GMH46686.1"/>
    </source>
</evidence>
<comment type="caution">
    <text evidence="16">The sequence shown here is derived from an EMBL/GenBank/DDBJ whole genome shotgun (WGS) entry which is preliminary data.</text>
</comment>
<dbReference type="PANTHER" id="PTHR23063">
    <property type="entry name" value="PHOSPHOLIPID ACYLTRANSFERASE"/>
    <property type="match status" value="1"/>
</dbReference>
<keyword evidence="17" id="KW-1185">Reference proteome</keyword>
<evidence type="ECO:0000256" key="11">
    <source>
        <dbReference type="ARBA" id="ARBA00023264"/>
    </source>
</evidence>
<dbReference type="OrthoDB" id="272512at2759"/>
<comment type="similarity">
    <text evidence="3">Belongs to the 1-acyl-sn-glycerol-3-phosphate acyltransferase family.</text>
</comment>
<feature type="domain" description="Phospholipid/glycerol acyltransferase" evidence="15">
    <location>
        <begin position="419"/>
        <end position="529"/>
    </location>
</feature>
<dbReference type="InterPro" id="IPR045252">
    <property type="entry name" value="LPCAT1-like"/>
</dbReference>
<dbReference type="SMART" id="SM00563">
    <property type="entry name" value="PlsC"/>
    <property type="match status" value="1"/>
</dbReference>
<evidence type="ECO:0000256" key="14">
    <source>
        <dbReference type="SAM" id="SignalP"/>
    </source>
</evidence>
<dbReference type="GO" id="GO:0008374">
    <property type="term" value="F:O-acyltransferase activity"/>
    <property type="evidence" value="ECO:0007669"/>
    <property type="project" value="InterPro"/>
</dbReference>
<keyword evidence="5" id="KW-0808">Transferase</keyword>
<keyword evidence="10" id="KW-0594">Phospholipid biosynthesis</keyword>
<keyword evidence="6 13" id="KW-0812">Transmembrane</keyword>
<sequence length="641" mass="69928">MKFEILITIITLSSTLLGANAYSGSYLDSLRKTAPIVDSAREITKTDVTAAVPSPAGAASSDVASKLVGGFPASTSLVDAGFDGSNAMSEADLEVINDPIFVKEHLKTINSPFPTTEMVMIAKRFLHMNQGIDNPDTLASDFRFQGPVVGGEDGLTKEEFLKAVGGFDIKSAFPDINPGFHHFRVDPFAPDRVFFTSTATGTHLGNFLGIAPTGKSFNTPPQACSVTIDKSGKIKKYTIGHVMDRSVGNTGGLGGIFGPLVAIGKPFPFPEARPYKPSKRYRAFQLLGSAMTKLNKWKEERQERKALETAARVIGTYESSERGVFGREPLTSFGKAKMYLGYLVIVPIRVALLVPFHLIMCSLICISLIGVGPDGAEGLRATVFAWLCYFWMRGNLFLFGFYYIPTKGKKELPPSDVSRVYIGNHCGWMEVGYMFGAFTPSFVGKSSIKSLPVIGQIAVANRSIFIDRLSTKKGVSVTDQIVERLTKTAGAKVGMFPEGTTTNGTSIVKFRSGAFVAGVPVVPTVFKYSFTFFDPAFSSVSLKWHLLGTLSQLINFMEVEYMPVYYPSEEEKKDPKLYAANVKKAMVEASGLIDSNQVYEDKLAWELTTGYENKEVVRKRAMTKKKEAEEAASGDVAMNKV</sequence>
<proteinExistence type="inferred from homology"/>
<evidence type="ECO:0000256" key="9">
    <source>
        <dbReference type="ARBA" id="ARBA00023136"/>
    </source>
</evidence>
<keyword evidence="8" id="KW-0443">Lipid metabolism</keyword>
<evidence type="ECO:0000256" key="12">
    <source>
        <dbReference type="ARBA" id="ARBA00023315"/>
    </source>
</evidence>
<evidence type="ECO:0000256" key="5">
    <source>
        <dbReference type="ARBA" id="ARBA00022679"/>
    </source>
</evidence>
<dbReference type="Proteomes" id="UP001165082">
    <property type="component" value="Unassembled WGS sequence"/>
</dbReference>
<accession>A0A9W6Z759</accession>
<comment type="subcellular location">
    <subcellularLocation>
        <location evidence="1">Membrane</location>
    </subcellularLocation>
</comment>
<name>A0A9W6Z759_9STRA</name>
<evidence type="ECO:0000256" key="2">
    <source>
        <dbReference type="ARBA" id="ARBA00005189"/>
    </source>
</evidence>
<dbReference type="InterPro" id="IPR032710">
    <property type="entry name" value="NTF2-like_dom_sf"/>
</dbReference>
<reference evidence="16" key="1">
    <citation type="submission" date="2022-07" db="EMBL/GenBank/DDBJ databases">
        <title>Genome analysis of Parmales, a sister group of diatoms, reveals the evolutionary specialization of diatoms from phago-mixotrophs to photoautotrophs.</title>
        <authorList>
            <person name="Ban H."/>
            <person name="Sato S."/>
            <person name="Yoshikawa S."/>
            <person name="Kazumasa Y."/>
            <person name="Nakamura Y."/>
            <person name="Ichinomiya M."/>
            <person name="Saitoh K."/>
            <person name="Sato N."/>
            <person name="Blanc-Mathieu R."/>
            <person name="Endo H."/>
            <person name="Kuwata A."/>
            <person name="Ogata H."/>
        </authorList>
    </citation>
    <scope>NUCLEOTIDE SEQUENCE</scope>
</reference>
<dbReference type="PANTHER" id="PTHR23063:SF52">
    <property type="entry name" value="LYSOPHOSPHATIDYLCHOLINE ACYLTRANSFERASE"/>
    <property type="match status" value="1"/>
</dbReference>
<feature type="transmembrane region" description="Helical" evidence="13">
    <location>
        <begin position="339"/>
        <end position="371"/>
    </location>
</feature>
<feature type="chain" id="PRO_5040927369" description="Phospholipid/glycerol acyltransferase domain-containing protein" evidence="14">
    <location>
        <begin position="22"/>
        <end position="641"/>
    </location>
</feature>
<evidence type="ECO:0000256" key="4">
    <source>
        <dbReference type="ARBA" id="ARBA00022516"/>
    </source>
</evidence>
<gene>
    <name evidence="16" type="ORF">TrRE_jg8161</name>
</gene>
<keyword evidence="9 13" id="KW-0472">Membrane</keyword>
<keyword evidence="14" id="KW-0732">Signal</keyword>
<evidence type="ECO:0000256" key="13">
    <source>
        <dbReference type="SAM" id="Phobius"/>
    </source>
</evidence>
<keyword evidence="7 13" id="KW-1133">Transmembrane helix</keyword>
<organism evidence="16 17">
    <name type="scientific">Triparma retinervis</name>
    <dbReference type="NCBI Taxonomy" id="2557542"/>
    <lineage>
        <taxon>Eukaryota</taxon>
        <taxon>Sar</taxon>
        <taxon>Stramenopiles</taxon>
        <taxon>Ochrophyta</taxon>
        <taxon>Bolidophyceae</taxon>
        <taxon>Parmales</taxon>
        <taxon>Triparmaceae</taxon>
        <taxon>Triparma</taxon>
    </lineage>
</organism>
<dbReference type="SUPFAM" id="SSF54427">
    <property type="entry name" value="NTF2-like"/>
    <property type="match status" value="1"/>
</dbReference>
<evidence type="ECO:0000256" key="6">
    <source>
        <dbReference type="ARBA" id="ARBA00022692"/>
    </source>
</evidence>
<evidence type="ECO:0000256" key="7">
    <source>
        <dbReference type="ARBA" id="ARBA00022989"/>
    </source>
</evidence>
<dbReference type="CDD" id="cd07991">
    <property type="entry name" value="LPLAT_LPCAT1-like"/>
    <property type="match status" value="1"/>
</dbReference>
<evidence type="ECO:0000256" key="1">
    <source>
        <dbReference type="ARBA" id="ARBA00004370"/>
    </source>
</evidence>
<keyword evidence="12" id="KW-0012">Acyltransferase</keyword>
<dbReference type="AlphaFoldDB" id="A0A9W6Z759"/>
<evidence type="ECO:0000256" key="10">
    <source>
        <dbReference type="ARBA" id="ARBA00023209"/>
    </source>
</evidence>
<protein>
    <recommendedName>
        <fullName evidence="15">Phospholipid/glycerol acyltransferase domain-containing protein</fullName>
    </recommendedName>
</protein>
<evidence type="ECO:0000313" key="17">
    <source>
        <dbReference type="Proteomes" id="UP001165082"/>
    </source>
</evidence>
<dbReference type="EMBL" id="BRXZ01001805">
    <property type="protein sequence ID" value="GMH46686.1"/>
    <property type="molecule type" value="Genomic_DNA"/>
</dbReference>
<evidence type="ECO:0000256" key="3">
    <source>
        <dbReference type="ARBA" id="ARBA00008655"/>
    </source>
</evidence>
<keyword evidence="11" id="KW-1208">Phospholipid metabolism</keyword>
<keyword evidence="4" id="KW-0444">Lipid biosynthesis</keyword>
<evidence type="ECO:0000259" key="15">
    <source>
        <dbReference type="SMART" id="SM00563"/>
    </source>
</evidence>
<evidence type="ECO:0000256" key="8">
    <source>
        <dbReference type="ARBA" id="ARBA00023098"/>
    </source>
</evidence>
<comment type="pathway">
    <text evidence="2">Lipid metabolism.</text>
</comment>
<dbReference type="SUPFAM" id="SSF69593">
    <property type="entry name" value="Glycerol-3-phosphate (1)-acyltransferase"/>
    <property type="match status" value="1"/>
</dbReference>
<feature type="transmembrane region" description="Helical" evidence="13">
    <location>
        <begin position="383"/>
        <end position="404"/>
    </location>
</feature>
<dbReference type="Gene3D" id="3.10.450.50">
    <property type="match status" value="1"/>
</dbReference>
<dbReference type="GO" id="GO:0008654">
    <property type="term" value="P:phospholipid biosynthetic process"/>
    <property type="evidence" value="ECO:0007669"/>
    <property type="project" value="UniProtKB-KW"/>
</dbReference>
<feature type="signal peptide" evidence="14">
    <location>
        <begin position="1"/>
        <end position="21"/>
    </location>
</feature>
<dbReference type="InterPro" id="IPR002123">
    <property type="entry name" value="Plipid/glycerol_acylTrfase"/>
</dbReference>
<dbReference type="GO" id="GO:0016020">
    <property type="term" value="C:membrane"/>
    <property type="evidence" value="ECO:0007669"/>
    <property type="project" value="UniProtKB-SubCell"/>
</dbReference>